<sequence>MYEDKAWPQQLLRLLTNRGSETPWEMDELIFLMMPNLIPLSLIYLGHRISIPFTFWPWPQLACFNSFSRPIPAYKTLSGTMCGAALSNVLKVVNKPVYSLPSIVHNEALNITRNQTNMHLSELSPPLKADSFLWAVCTCDPCHLCLSKLPPATRTADRQTDEQDRTHSPPLPLISASVRAGVLQPVKGRKGMGGEYQNVGTCSNVNQGFKQT</sequence>
<name>A0AAV4D421_9GAST</name>
<evidence type="ECO:0000313" key="1">
    <source>
        <dbReference type="EMBL" id="GFO38936.1"/>
    </source>
</evidence>
<comment type="caution">
    <text evidence="1">The sequence shown here is derived from an EMBL/GenBank/DDBJ whole genome shotgun (WGS) entry which is preliminary data.</text>
</comment>
<dbReference type="Proteomes" id="UP000735302">
    <property type="component" value="Unassembled WGS sequence"/>
</dbReference>
<accession>A0AAV4D421</accession>
<dbReference type="EMBL" id="BLXT01007365">
    <property type="protein sequence ID" value="GFO38936.1"/>
    <property type="molecule type" value="Genomic_DNA"/>
</dbReference>
<evidence type="ECO:0000313" key="2">
    <source>
        <dbReference type="Proteomes" id="UP000735302"/>
    </source>
</evidence>
<keyword evidence="2" id="KW-1185">Reference proteome</keyword>
<proteinExistence type="predicted"/>
<organism evidence="1 2">
    <name type="scientific">Plakobranchus ocellatus</name>
    <dbReference type="NCBI Taxonomy" id="259542"/>
    <lineage>
        <taxon>Eukaryota</taxon>
        <taxon>Metazoa</taxon>
        <taxon>Spiralia</taxon>
        <taxon>Lophotrochozoa</taxon>
        <taxon>Mollusca</taxon>
        <taxon>Gastropoda</taxon>
        <taxon>Heterobranchia</taxon>
        <taxon>Euthyneura</taxon>
        <taxon>Panpulmonata</taxon>
        <taxon>Sacoglossa</taxon>
        <taxon>Placobranchoidea</taxon>
        <taxon>Plakobranchidae</taxon>
        <taxon>Plakobranchus</taxon>
    </lineage>
</organism>
<gene>
    <name evidence="1" type="ORF">PoB_006544100</name>
</gene>
<protein>
    <submittedName>
        <fullName evidence="1">Uncharacterized protein</fullName>
    </submittedName>
</protein>
<reference evidence="1 2" key="1">
    <citation type="journal article" date="2021" name="Elife">
        <title>Chloroplast acquisition without the gene transfer in kleptoplastic sea slugs, Plakobranchus ocellatus.</title>
        <authorList>
            <person name="Maeda T."/>
            <person name="Takahashi S."/>
            <person name="Yoshida T."/>
            <person name="Shimamura S."/>
            <person name="Takaki Y."/>
            <person name="Nagai Y."/>
            <person name="Toyoda A."/>
            <person name="Suzuki Y."/>
            <person name="Arimoto A."/>
            <person name="Ishii H."/>
            <person name="Satoh N."/>
            <person name="Nishiyama T."/>
            <person name="Hasebe M."/>
            <person name="Maruyama T."/>
            <person name="Minagawa J."/>
            <person name="Obokata J."/>
            <person name="Shigenobu S."/>
        </authorList>
    </citation>
    <scope>NUCLEOTIDE SEQUENCE [LARGE SCALE GENOMIC DNA]</scope>
</reference>
<dbReference type="AlphaFoldDB" id="A0AAV4D421"/>